<gene>
    <name evidence="1" type="ORF">L6452_12960</name>
</gene>
<protein>
    <submittedName>
        <fullName evidence="1">Uncharacterized protein</fullName>
    </submittedName>
</protein>
<name>A0ACB9CGT9_ARCLA</name>
<organism evidence="1 2">
    <name type="scientific">Arctium lappa</name>
    <name type="common">Greater burdock</name>
    <name type="synonym">Lappa major</name>
    <dbReference type="NCBI Taxonomy" id="4217"/>
    <lineage>
        <taxon>Eukaryota</taxon>
        <taxon>Viridiplantae</taxon>
        <taxon>Streptophyta</taxon>
        <taxon>Embryophyta</taxon>
        <taxon>Tracheophyta</taxon>
        <taxon>Spermatophyta</taxon>
        <taxon>Magnoliopsida</taxon>
        <taxon>eudicotyledons</taxon>
        <taxon>Gunneridae</taxon>
        <taxon>Pentapetalae</taxon>
        <taxon>asterids</taxon>
        <taxon>campanulids</taxon>
        <taxon>Asterales</taxon>
        <taxon>Asteraceae</taxon>
        <taxon>Carduoideae</taxon>
        <taxon>Cardueae</taxon>
        <taxon>Arctiinae</taxon>
        <taxon>Arctium</taxon>
    </lineage>
</organism>
<comment type="caution">
    <text evidence="1">The sequence shown here is derived from an EMBL/GenBank/DDBJ whole genome shotgun (WGS) entry which is preliminary data.</text>
</comment>
<reference evidence="1 2" key="2">
    <citation type="journal article" date="2022" name="Mol. Ecol. Resour.">
        <title>The genomes of chicory, endive, great burdock and yacon provide insights into Asteraceae paleo-polyploidization history and plant inulin production.</title>
        <authorList>
            <person name="Fan W."/>
            <person name="Wang S."/>
            <person name="Wang H."/>
            <person name="Wang A."/>
            <person name="Jiang F."/>
            <person name="Liu H."/>
            <person name="Zhao H."/>
            <person name="Xu D."/>
            <person name="Zhang Y."/>
        </authorList>
    </citation>
    <scope>NUCLEOTIDE SEQUENCE [LARGE SCALE GENOMIC DNA]</scope>
    <source>
        <strain evidence="2">cv. Niubang</strain>
    </source>
</reference>
<evidence type="ECO:0000313" key="2">
    <source>
        <dbReference type="Proteomes" id="UP001055879"/>
    </source>
</evidence>
<dbReference type="EMBL" id="CM042050">
    <property type="protein sequence ID" value="KAI3733517.1"/>
    <property type="molecule type" value="Genomic_DNA"/>
</dbReference>
<evidence type="ECO:0000313" key="1">
    <source>
        <dbReference type="EMBL" id="KAI3733517.1"/>
    </source>
</evidence>
<dbReference type="Proteomes" id="UP001055879">
    <property type="component" value="Linkage Group LG04"/>
</dbReference>
<accession>A0ACB9CGT9</accession>
<proteinExistence type="predicted"/>
<keyword evidence="2" id="KW-1185">Reference proteome</keyword>
<sequence length="175" mass="19970">MCDCFLFFGSCKPQLNFQTDRQKPLLIIKDSDYDPAAAAGVQLHNPTAAMALILTSWLNGHRLRYLILFLCSPLLIPIVCATFPFLCAAEVCFRLCRRRRFKSAAPRPPPPPPMSRREDDVEGGRQVKNEFSLLNRYLDDQLELALEILHECGGELGYDYDYMEDFDGDRSNMLC</sequence>
<reference evidence="2" key="1">
    <citation type="journal article" date="2022" name="Mol. Ecol. Resour.">
        <title>The genomes of chicory, endive, great burdock and yacon provide insights into Asteraceae palaeo-polyploidization history and plant inulin production.</title>
        <authorList>
            <person name="Fan W."/>
            <person name="Wang S."/>
            <person name="Wang H."/>
            <person name="Wang A."/>
            <person name="Jiang F."/>
            <person name="Liu H."/>
            <person name="Zhao H."/>
            <person name="Xu D."/>
            <person name="Zhang Y."/>
        </authorList>
    </citation>
    <scope>NUCLEOTIDE SEQUENCE [LARGE SCALE GENOMIC DNA]</scope>
    <source>
        <strain evidence="2">cv. Niubang</strain>
    </source>
</reference>